<dbReference type="PANTHER" id="PTHR33406">
    <property type="entry name" value="MEMBRANE PROTEIN MJ1562-RELATED"/>
    <property type="match status" value="1"/>
</dbReference>
<keyword evidence="5 7" id="KW-1133">Transmembrane helix</keyword>
<organism evidence="9 10">
    <name type="scientific">Streptomyces glycanivorans</name>
    <dbReference type="NCBI Taxonomy" id="3033808"/>
    <lineage>
        <taxon>Bacteria</taxon>
        <taxon>Bacillati</taxon>
        <taxon>Actinomycetota</taxon>
        <taxon>Actinomycetes</taxon>
        <taxon>Kitasatosporales</taxon>
        <taxon>Streptomycetaceae</taxon>
        <taxon>Streptomyces</taxon>
    </lineage>
</organism>
<evidence type="ECO:0000256" key="6">
    <source>
        <dbReference type="ARBA" id="ARBA00023136"/>
    </source>
</evidence>
<evidence type="ECO:0000313" key="10">
    <source>
        <dbReference type="Proteomes" id="UP001224433"/>
    </source>
</evidence>
<evidence type="ECO:0000256" key="3">
    <source>
        <dbReference type="ARBA" id="ARBA00022475"/>
    </source>
</evidence>
<dbReference type="SUPFAM" id="SSF82866">
    <property type="entry name" value="Multidrug efflux transporter AcrB transmembrane domain"/>
    <property type="match status" value="2"/>
</dbReference>
<feature type="transmembrane region" description="Helical" evidence="7">
    <location>
        <begin position="653"/>
        <end position="676"/>
    </location>
</feature>
<protein>
    <submittedName>
        <fullName evidence="9">MMPL family transporter</fullName>
    </submittedName>
</protein>
<evidence type="ECO:0000313" key="9">
    <source>
        <dbReference type="EMBL" id="WLQ63286.1"/>
    </source>
</evidence>
<feature type="transmembrane region" description="Helical" evidence="7">
    <location>
        <begin position="516"/>
        <end position="535"/>
    </location>
</feature>
<feature type="transmembrane region" description="Helical" evidence="7">
    <location>
        <begin position="297"/>
        <end position="321"/>
    </location>
</feature>
<keyword evidence="4 7" id="KW-0812">Transmembrane</keyword>
<feature type="transmembrane region" description="Helical" evidence="7">
    <location>
        <begin position="583"/>
        <end position="604"/>
    </location>
</feature>
<feature type="domain" description="SSD" evidence="8">
    <location>
        <begin position="188"/>
        <end position="320"/>
    </location>
</feature>
<dbReference type="PROSITE" id="PS50156">
    <property type="entry name" value="SSD"/>
    <property type="match status" value="1"/>
</dbReference>
<dbReference type="Proteomes" id="UP001224433">
    <property type="component" value="Chromosome"/>
</dbReference>
<name>A0ABY9JBB0_9ACTN</name>
<proteinExistence type="inferred from homology"/>
<feature type="transmembrane region" description="Helical" evidence="7">
    <location>
        <begin position="263"/>
        <end position="291"/>
    </location>
</feature>
<accession>A0ABY9JBB0</accession>
<evidence type="ECO:0000256" key="4">
    <source>
        <dbReference type="ARBA" id="ARBA00022692"/>
    </source>
</evidence>
<keyword evidence="10" id="KW-1185">Reference proteome</keyword>
<feature type="transmembrane region" description="Helical" evidence="7">
    <location>
        <begin position="542"/>
        <end position="563"/>
    </location>
</feature>
<dbReference type="InterPro" id="IPR000731">
    <property type="entry name" value="SSD"/>
</dbReference>
<comment type="similarity">
    <text evidence="2">Belongs to the resistance-nodulation-cell division (RND) (TC 2.A.6) family. MmpL subfamily.</text>
</comment>
<dbReference type="EMBL" id="CP120983">
    <property type="protein sequence ID" value="WLQ63286.1"/>
    <property type="molecule type" value="Genomic_DNA"/>
</dbReference>
<dbReference type="Pfam" id="PF03176">
    <property type="entry name" value="MMPL"/>
    <property type="match status" value="2"/>
</dbReference>
<feature type="transmembrane region" description="Helical" evidence="7">
    <location>
        <begin position="625"/>
        <end position="647"/>
    </location>
</feature>
<reference evidence="9 10" key="1">
    <citation type="submission" date="2023-03" db="EMBL/GenBank/DDBJ databases">
        <title>Isolation and description of six Streptomyces strains from soil environments, able to metabolize different microbial glucans.</title>
        <authorList>
            <person name="Widen T."/>
            <person name="Larsbrink J."/>
        </authorList>
    </citation>
    <scope>NUCLEOTIDE SEQUENCE [LARGE SCALE GENOMIC DNA]</scope>
    <source>
        <strain evidence="9 10">Alt3</strain>
    </source>
</reference>
<sequence>MAILLYRLGRLSFRRRGRVLALWLLLLALLGGGAAAFSGPTTSKFSIPGTESQKALDSLAREFPQASGATGSMVLAAPEGAKLTPQAVAPVIEEASKVPGVLAAVDPFVSKAVSQDGRYALVQVQFDSGVDGITDSQREAFSKAGESVPDLRVEHGGEIMRGVPEVGSTEVIGVAVAALVLVLTFGSLVAAGMTLLNALVGVAAGMAGLFALSSTVELTSTAPILALMLGLAVGIDYALFIMSRYRHYLAEGMDGEEAAGRAAGTAGSAVVFAGATVVIALAGLTVAGVPFLTVMGLAAAATVALAVLVSLTLLPAVLGFAGDRVLPRKHRTKARAQDQASAPDGGGTAFGFRWGRIVARLRVPVLILGVAGLGALALPVQDMRLALPDASTEAVGSPNREAYDLTTEGFGEGFNGRLVAVVSGDTPEATGAAAEETAKIVMGTDGVLAVAAPQMNEAGTTALLAVIPETGPTDATTENTVNDIRDRVKSVKGAAISLTGATAVGIDVSEKLAGALPVYLLLVVGLSVLLLMLVFRSVLVPLKAALGFLLTIGATFGITVAIFQEGHLASWVGLDTPGPLVSFLPILLIGILFGLAMDYEVFLVSRMREDFVHGADARESVISGVGHNARVVTAAAVIMTAVFGGFVLMPDPIIKSIGFALAIGVLVDAFVVRMAIVPAVMHLLGRAAWWLPRPVDRILPDLDIEGERLQREIPVQREPAELVKT</sequence>
<comment type="subcellular location">
    <subcellularLocation>
        <location evidence="1">Cell membrane</location>
        <topology evidence="1">Multi-pass membrane protein</topology>
    </subcellularLocation>
</comment>
<feature type="transmembrane region" description="Helical" evidence="7">
    <location>
        <begin position="361"/>
        <end position="380"/>
    </location>
</feature>
<dbReference type="RefSeq" id="WP_147959977.1">
    <property type="nucleotide sequence ID" value="NZ_CP120983.1"/>
</dbReference>
<evidence type="ECO:0000256" key="5">
    <source>
        <dbReference type="ARBA" id="ARBA00022989"/>
    </source>
</evidence>
<dbReference type="InterPro" id="IPR050545">
    <property type="entry name" value="Mycobact_MmpL"/>
</dbReference>
<gene>
    <name evidence="9" type="ORF">P8A20_06600</name>
</gene>
<evidence type="ECO:0000256" key="7">
    <source>
        <dbReference type="SAM" id="Phobius"/>
    </source>
</evidence>
<evidence type="ECO:0000256" key="2">
    <source>
        <dbReference type="ARBA" id="ARBA00010157"/>
    </source>
</evidence>
<keyword evidence="6 7" id="KW-0472">Membrane</keyword>
<keyword evidence="3" id="KW-1003">Cell membrane</keyword>
<feature type="transmembrane region" description="Helical" evidence="7">
    <location>
        <begin position="222"/>
        <end position="242"/>
    </location>
</feature>
<feature type="transmembrane region" description="Helical" evidence="7">
    <location>
        <begin position="198"/>
        <end position="216"/>
    </location>
</feature>
<dbReference type="InterPro" id="IPR004869">
    <property type="entry name" value="MMPL_dom"/>
</dbReference>
<evidence type="ECO:0000259" key="8">
    <source>
        <dbReference type="PROSITE" id="PS50156"/>
    </source>
</evidence>
<feature type="transmembrane region" description="Helical" evidence="7">
    <location>
        <begin position="171"/>
        <end position="191"/>
    </location>
</feature>
<dbReference type="PANTHER" id="PTHR33406:SF11">
    <property type="entry name" value="MEMBRANE PROTEIN SCO6666-RELATED"/>
    <property type="match status" value="1"/>
</dbReference>
<evidence type="ECO:0000256" key="1">
    <source>
        <dbReference type="ARBA" id="ARBA00004651"/>
    </source>
</evidence>
<dbReference type="Gene3D" id="1.20.1640.10">
    <property type="entry name" value="Multidrug efflux transporter AcrB transmembrane domain"/>
    <property type="match status" value="2"/>
</dbReference>